<sequence length="400" mass="43218">MWRVAYVCADPGVPVFGTKGASIHVQEVVRALRRAGAEVTLFATRVGGAPPADLRGIAVQLLPGLPSGEPAVREQAALAANQALRAALTARGPFDLIYERYALWSHAGMDHAREAGTPGLLEVNAPLIEEQARHRALVHRDAAERVAARAFTAADALVAVSTGVAAYLATYPGLERRIHMIPNGVDPLRFPAARFARRPPAREDGTFTVGFVGTLKPWHGLEILMDAFARLHARHPDCRLLIVGEGPERRKIEATLEDRRIGFAARLTGAVAPDQVPEYLAAMDVGLAPYPELPDFYFSPLKVYEYMAAALPVVASRVGDLDQIVQPEITGLLCPPGDPAALTAMLERLRADAPLRRRLGNAARARALSEYSWDTVVTRILDLAGRGSSRTSEHRAAKLA</sequence>
<protein>
    <submittedName>
        <fullName evidence="2">Glycosyltransferase family 4 protein</fullName>
        <ecNumber evidence="2">2.4.-.-</ecNumber>
    </submittedName>
</protein>
<gene>
    <name evidence="2" type="ORF">ABC977_08590</name>
</gene>
<dbReference type="Gene3D" id="3.40.50.2000">
    <property type="entry name" value="Glycogen Phosphorylase B"/>
    <property type="match status" value="2"/>
</dbReference>
<accession>A0ABV4BF82</accession>
<dbReference type="EMBL" id="JBDKXB010000008">
    <property type="protein sequence ID" value="MEY6432459.1"/>
    <property type="molecule type" value="Genomic_DNA"/>
</dbReference>
<dbReference type="InterPro" id="IPR028098">
    <property type="entry name" value="Glyco_trans_4-like_N"/>
</dbReference>
<feature type="domain" description="Glycosyltransferase subfamily 4-like N-terminal" evidence="1">
    <location>
        <begin position="20"/>
        <end position="187"/>
    </location>
</feature>
<dbReference type="Pfam" id="PF13439">
    <property type="entry name" value="Glyco_transf_4"/>
    <property type="match status" value="1"/>
</dbReference>
<keyword evidence="2" id="KW-0808">Transferase</keyword>
<dbReference type="EC" id="2.4.-.-" evidence="2"/>
<organism evidence="2 3">
    <name type="scientific">Thioalkalicoccus limnaeus</name>
    <dbReference type="NCBI Taxonomy" id="120681"/>
    <lineage>
        <taxon>Bacteria</taxon>
        <taxon>Pseudomonadati</taxon>
        <taxon>Pseudomonadota</taxon>
        <taxon>Gammaproteobacteria</taxon>
        <taxon>Chromatiales</taxon>
        <taxon>Chromatiaceae</taxon>
        <taxon>Thioalkalicoccus</taxon>
    </lineage>
</organism>
<dbReference type="InterPro" id="IPR050194">
    <property type="entry name" value="Glycosyltransferase_grp1"/>
</dbReference>
<dbReference type="CDD" id="cd03801">
    <property type="entry name" value="GT4_PimA-like"/>
    <property type="match status" value="1"/>
</dbReference>
<evidence type="ECO:0000313" key="3">
    <source>
        <dbReference type="Proteomes" id="UP001564408"/>
    </source>
</evidence>
<proteinExistence type="predicted"/>
<keyword evidence="2" id="KW-0328">Glycosyltransferase</keyword>
<dbReference type="Pfam" id="PF13692">
    <property type="entry name" value="Glyco_trans_1_4"/>
    <property type="match status" value="1"/>
</dbReference>
<dbReference type="PANTHER" id="PTHR45947:SF3">
    <property type="entry name" value="SULFOQUINOVOSYL TRANSFERASE SQD2"/>
    <property type="match status" value="1"/>
</dbReference>
<dbReference type="Proteomes" id="UP001564408">
    <property type="component" value="Unassembled WGS sequence"/>
</dbReference>
<dbReference type="GO" id="GO:0016757">
    <property type="term" value="F:glycosyltransferase activity"/>
    <property type="evidence" value="ECO:0007669"/>
    <property type="project" value="UniProtKB-KW"/>
</dbReference>
<keyword evidence="3" id="KW-1185">Reference proteome</keyword>
<name>A0ABV4BF82_9GAMM</name>
<dbReference type="RefSeq" id="WP_369666845.1">
    <property type="nucleotide sequence ID" value="NZ_JBDKXB010000008.1"/>
</dbReference>
<dbReference type="SUPFAM" id="SSF53756">
    <property type="entry name" value="UDP-Glycosyltransferase/glycogen phosphorylase"/>
    <property type="match status" value="1"/>
</dbReference>
<comment type="caution">
    <text evidence="2">The sequence shown here is derived from an EMBL/GenBank/DDBJ whole genome shotgun (WGS) entry which is preliminary data.</text>
</comment>
<evidence type="ECO:0000313" key="2">
    <source>
        <dbReference type="EMBL" id="MEY6432459.1"/>
    </source>
</evidence>
<evidence type="ECO:0000259" key="1">
    <source>
        <dbReference type="Pfam" id="PF13439"/>
    </source>
</evidence>
<reference evidence="2 3" key="1">
    <citation type="submission" date="2024-05" db="EMBL/GenBank/DDBJ databases">
        <title>Genome Sequence and Characterization of the New Strain Purple Sulfur Bacterium of Genus Thioalkalicoccus.</title>
        <authorList>
            <person name="Bryantseva I.A."/>
            <person name="Kyndt J.A."/>
            <person name="Imhoff J.F."/>
        </authorList>
    </citation>
    <scope>NUCLEOTIDE SEQUENCE [LARGE SCALE GENOMIC DNA]</scope>
    <source>
        <strain evidence="2 3">Um2</strain>
    </source>
</reference>
<dbReference type="PANTHER" id="PTHR45947">
    <property type="entry name" value="SULFOQUINOVOSYL TRANSFERASE SQD2"/>
    <property type="match status" value="1"/>
</dbReference>